<dbReference type="AlphaFoldDB" id="A0A3D9ZQ72"/>
<comment type="caution">
    <text evidence="2">The sequence shown here is derived from an EMBL/GenBank/DDBJ whole genome shotgun (WGS) entry which is preliminary data.</text>
</comment>
<evidence type="ECO:0000256" key="1">
    <source>
        <dbReference type="SAM" id="SignalP"/>
    </source>
</evidence>
<dbReference type="RefSeq" id="WP_116070593.1">
    <property type="nucleotide sequence ID" value="NZ_BONB01000002.1"/>
</dbReference>
<proteinExistence type="predicted"/>
<feature type="chain" id="PRO_5017637428" description="WD40 repeat protein" evidence="1">
    <location>
        <begin position="41"/>
        <end position="372"/>
    </location>
</feature>
<gene>
    <name evidence="2" type="ORF">DFJ67_5447</name>
</gene>
<reference evidence="2 3" key="1">
    <citation type="submission" date="2018-08" db="EMBL/GenBank/DDBJ databases">
        <title>Sequencing the genomes of 1000 actinobacteria strains.</title>
        <authorList>
            <person name="Klenk H.-P."/>
        </authorList>
    </citation>
    <scope>NUCLEOTIDE SEQUENCE [LARGE SCALE GENOMIC DNA]</scope>
    <source>
        <strain evidence="2 3">DSM 44099</strain>
    </source>
</reference>
<dbReference type="SUPFAM" id="SSF69304">
    <property type="entry name" value="Tricorn protease N-terminal domain"/>
    <property type="match status" value="1"/>
</dbReference>
<keyword evidence="3" id="KW-1185">Reference proteome</keyword>
<organism evidence="2 3">
    <name type="scientific">Asanoa ferruginea</name>
    <dbReference type="NCBI Taxonomy" id="53367"/>
    <lineage>
        <taxon>Bacteria</taxon>
        <taxon>Bacillati</taxon>
        <taxon>Actinomycetota</taxon>
        <taxon>Actinomycetes</taxon>
        <taxon>Micromonosporales</taxon>
        <taxon>Micromonosporaceae</taxon>
        <taxon>Asanoa</taxon>
    </lineage>
</organism>
<evidence type="ECO:0000313" key="2">
    <source>
        <dbReference type="EMBL" id="REF99411.1"/>
    </source>
</evidence>
<accession>A0A3D9ZQ72</accession>
<protein>
    <recommendedName>
        <fullName evidence="4">WD40 repeat protein</fullName>
    </recommendedName>
</protein>
<evidence type="ECO:0000313" key="3">
    <source>
        <dbReference type="Proteomes" id="UP000256913"/>
    </source>
</evidence>
<dbReference type="Proteomes" id="UP000256913">
    <property type="component" value="Unassembled WGS sequence"/>
</dbReference>
<name>A0A3D9ZQ72_9ACTN</name>
<dbReference type="OrthoDB" id="3343876at2"/>
<evidence type="ECO:0008006" key="4">
    <source>
        <dbReference type="Google" id="ProtNLM"/>
    </source>
</evidence>
<dbReference type="EMBL" id="QUMQ01000001">
    <property type="protein sequence ID" value="REF99411.1"/>
    <property type="molecule type" value="Genomic_DNA"/>
</dbReference>
<feature type="signal peptide" evidence="1">
    <location>
        <begin position="1"/>
        <end position="40"/>
    </location>
</feature>
<sequence>MGSDPRSSSWWRRPLVRRLPGLVAALAAGAALLATTPNQARTPKPPPPPVDAVWPNARRADLPGALKDGVPYNPDYFVDDHVSAGTALDKAGRAVRLVLRAADGTVRILRQLPVGTAPQFAGFTSVSGQLVWAESVTGADKSVRTSLWRADLAGGAPRKITDDTGWAVFPGSDHDIVADSGRLYWIARASGGDPATEVRSVPVDGGPVLVRTEPGEWALSGWPWLVSPSHDGRAQLRRIDTGDTVDVDAGGDELDQCGPAWCRVYVLSGDAPARTELIRPDGSDRKRVADDGATAAIVEVAPLDRFEILAADSTTIGAAIGGQRLLVYDLRAGRTVLVTEAAASVSYRAGVLWWSTNALGRITWHTLDLRSV</sequence>
<keyword evidence="1" id="KW-0732">Signal</keyword>